<name>A0AAV4XYY5_CAEEX</name>
<dbReference type="AlphaFoldDB" id="A0AAV4XYY5"/>
<dbReference type="Proteomes" id="UP001054945">
    <property type="component" value="Unassembled WGS sequence"/>
</dbReference>
<comment type="caution">
    <text evidence="1">The sequence shown here is derived from an EMBL/GenBank/DDBJ whole genome shotgun (WGS) entry which is preliminary data.</text>
</comment>
<feature type="non-terminal residue" evidence="1">
    <location>
        <position position="1"/>
    </location>
</feature>
<protein>
    <submittedName>
        <fullName evidence="1">Uncharacterized protein</fullName>
    </submittedName>
</protein>
<evidence type="ECO:0000313" key="1">
    <source>
        <dbReference type="EMBL" id="GIY98985.1"/>
    </source>
</evidence>
<reference evidence="1 2" key="1">
    <citation type="submission" date="2021-06" db="EMBL/GenBank/DDBJ databases">
        <title>Caerostris extrusa draft genome.</title>
        <authorList>
            <person name="Kono N."/>
            <person name="Arakawa K."/>
        </authorList>
    </citation>
    <scope>NUCLEOTIDE SEQUENCE [LARGE SCALE GENOMIC DNA]</scope>
</reference>
<gene>
    <name evidence="1" type="ORF">CEXT_301221</name>
</gene>
<keyword evidence="2" id="KW-1185">Reference proteome</keyword>
<evidence type="ECO:0000313" key="2">
    <source>
        <dbReference type="Proteomes" id="UP001054945"/>
    </source>
</evidence>
<accession>A0AAV4XYY5</accession>
<proteinExistence type="predicted"/>
<dbReference type="EMBL" id="BPLR01018366">
    <property type="protein sequence ID" value="GIY98985.1"/>
    <property type="molecule type" value="Genomic_DNA"/>
</dbReference>
<organism evidence="1 2">
    <name type="scientific">Caerostris extrusa</name>
    <name type="common">Bark spider</name>
    <name type="synonym">Caerostris bankana</name>
    <dbReference type="NCBI Taxonomy" id="172846"/>
    <lineage>
        <taxon>Eukaryota</taxon>
        <taxon>Metazoa</taxon>
        <taxon>Ecdysozoa</taxon>
        <taxon>Arthropoda</taxon>
        <taxon>Chelicerata</taxon>
        <taxon>Arachnida</taxon>
        <taxon>Araneae</taxon>
        <taxon>Araneomorphae</taxon>
        <taxon>Entelegynae</taxon>
        <taxon>Araneoidea</taxon>
        <taxon>Araneidae</taxon>
        <taxon>Caerostris</taxon>
    </lineage>
</organism>
<sequence length="32" mass="3609">RGYAYFYSSLYVLRKLLTGSSPEGNREASLPI</sequence>